<keyword evidence="9 11" id="KW-0239">DNA-directed DNA polymerase</keyword>
<evidence type="ECO:0000256" key="9">
    <source>
        <dbReference type="ARBA" id="ARBA00022932"/>
    </source>
</evidence>
<dbReference type="EC" id="2.7.7.7" evidence="11"/>
<dbReference type="CDD" id="cd00009">
    <property type="entry name" value="AAA"/>
    <property type="match status" value="1"/>
</dbReference>
<evidence type="ECO:0000256" key="2">
    <source>
        <dbReference type="ARBA" id="ARBA00022679"/>
    </source>
</evidence>
<evidence type="ECO:0000256" key="12">
    <source>
        <dbReference type="SAM" id="MobiDB-lite"/>
    </source>
</evidence>
<dbReference type="PANTHER" id="PTHR11669:SF0">
    <property type="entry name" value="PROTEIN STICHEL-LIKE 2"/>
    <property type="match status" value="1"/>
</dbReference>
<dbReference type="Pfam" id="PF12169">
    <property type="entry name" value="DNA_pol3_gamma3"/>
    <property type="match status" value="1"/>
</dbReference>
<evidence type="ECO:0000256" key="5">
    <source>
        <dbReference type="ARBA" id="ARBA00022723"/>
    </source>
</evidence>
<reference evidence="14" key="1">
    <citation type="submission" date="2020-04" db="EMBL/GenBank/DDBJ databases">
        <authorList>
            <person name="Zhang T."/>
        </authorList>
    </citation>
    <scope>NUCLEOTIDE SEQUENCE</scope>
    <source>
        <strain evidence="14">HKST-UBA80</strain>
    </source>
</reference>
<dbReference type="GO" id="GO:0005524">
    <property type="term" value="F:ATP binding"/>
    <property type="evidence" value="ECO:0007669"/>
    <property type="project" value="UniProtKB-KW"/>
</dbReference>
<dbReference type="PRINTS" id="PR00300">
    <property type="entry name" value="CLPPROTEASEA"/>
</dbReference>
<keyword evidence="3 11" id="KW-0548">Nucleotidyltransferase</keyword>
<evidence type="ECO:0000256" key="3">
    <source>
        <dbReference type="ARBA" id="ARBA00022695"/>
    </source>
</evidence>
<dbReference type="GO" id="GO:0006261">
    <property type="term" value="P:DNA-templated DNA replication"/>
    <property type="evidence" value="ECO:0007669"/>
    <property type="project" value="TreeGrafter"/>
</dbReference>
<comment type="catalytic activity">
    <reaction evidence="10 11">
        <text>DNA(n) + a 2'-deoxyribonucleoside 5'-triphosphate = DNA(n+1) + diphosphate</text>
        <dbReference type="Rhea" id="RHEA:22508"/>
        <dbReference type="Rhea" id="RHEA-COMP:17339"/>
        <dbReference type="Rhea" id="RHEA-COMP:17340"/>
        <dbReference type="ChEBI" id="CHEBI:33019"/>
        <dbReference type="ChEBI" id="CHEBI:61560"/>
        <dbReference type="ChEBI" id="CHEBI:173112"/>
        <dbReference type="EC" id="2.7.7.7"/>
    </reaction>
</comment>
<dbReference type="Pfam" id="PF13177">
    <property type="entry name" value="DNA_pol3_delta2"/>
    <property type="match status" value="1"/>
</dbReference>
<evidence type="ECO:0000256" key="1">
    <source>
        <dbReference type="ARBA" id="ARBA00006360"/>
    </source>
</evidence>
<dbReference type="EMBL" id="JAGQNY010000004">
    <property type="protein sequence ID" value="MCA9301968.1"/>
    <property type="molecule type" value="Genomic_DNA"/>
</dbReference>
<evidence type="ECO:0000313" key="14">
    <source>
        <dbReference type="EMBL" id="MCA9301968.1"/>
    </source>
</evidence>
<comment type="function">
    <text evidence="11">DNA polymerase III is a complex, multichain enzyme responsible for most of the replicative synthesis in bacteria. This DNA polymerase also exhibits 3' to 5' exonuclease activity.</text>
</comment>
<dbReference type="InterPro" id="IPR012763">
    <property type="entry name" value="DNA_pol_III_sug/sutau_N"/>
</dbReference>
<keyword evidence="4 11" id="KW-0235">DNA replication</keyword>
<dbReference type="NCBIfam" id="TIGR02397">
    <property type="entry name" value="dnaX_nterm"/>
    <property type="match status" value="1"/>
</dbReference>
<dbReference type="InterPro" id="IPR008921">
    <property type="entry name" value="DNA_pol3_clamp-load_cplx_C"/>
</dbReference>
<reference evidence="14" key="2">
    <citation type="journal article" date="2021" name="Microbiome">
        <title>Successional dynamics and alternative stable states in a saline activated sludge microbial community over 9 years.</title>
        <authorList>
            <person name="Wang Y."/>
            <person name="Ye J."/>
            <person name="Ju F."/>
            <person name="Liu L."/>
            <person name="Boyd J.A."/>
            <person name="Deng Y."/>
            <person name="Parks D.H."/>
            <person name="Jiang X."/>
            <person name="Yin X."/>
            <person name="Woodcroft B.J."/>
            <person name="Tyson G.W."/>
            <person name="Hugenholtz P."/>
            <person name="Polz M.F."/>
            <person name="Zhang T."/>
        </authorList>
    </citation>
    <scope>NUCLEOTIDE SEQUENCE</scope>
    <source>
        <strain evidence="14">HKST-UBA80</strain>
    </source>
</reference>
<dbReference type="NCBIfam" id="NF004046">
    <property type="entry name" value="PRK05563.1"/>
    <property type="match status" value="1"/>
</dbReference>
<evidence type="ECO:0000256" key="10">
    <source>
        <dbReference type="ARBA" id="ARBA00049244"/>
    </source>
</evidence>
<comment type="subunit">
    <text evidence="11">DNA polymerase III contains a core (composed of alpha, epsilon and theta chains) that associates with a tau subunit. This core dimerizes to form the POLIII' complex. PolIII' associates with the gamma complex (composed of gamma, delta, delta', psi and chi chains) and with the beta chain to form the complete DNA polymerase III complex.</text>
</comment>
<dbReference type="InterPro" id="IPR003593">
    <property type="entry name" value="AAA+_ATPase"/>
</dbReference>
<name>A0A955IVS8_UNCKA</name>
<dbReference type="SUPFAM" id="SSF52540">
    <property type="entry name" value="P-loop containing nucleoside triphosphate hydrolases"/>
    <property type="match status" value="1"/>
</dbReference>
<dbReference type="InterPro" id="IPR050238">
    <property type="entry name" value="DNA_Rep/Repair_Clamp_Loader"/>
</dbReference>
<evidence type="ECO:0000256" key="4">
    <source>
        <dbReference type="ARBA" id="ARBA00022705"/>
    </source>
</evidence>
<sequence length="565" mass="62473">MYYTKYRPQKFSEIIKPNLAAEVLMKQAVEGKIGHAYLFIGSRGTGKTTTARILAKAINCLNLEKNGDPCNKCKNCVSIAKGAFMDLIEIDAASNRGIDDIRTLRDMVNLAPTSGKGKVYIIDEVHMLTNEAFNALLKTLEEPPARVTFILCTTEAHKVPDTVRSRCQVLKFKRATIEQIVEKLENILKEEVNKDLSKQDLTKIAQAAFGGFRDAETLLQQVIEGSMEISSFVGLNSSQTIVDFIENLISKDSSSALLLLNKLVDEGLDINVWLMDVLSYLRDMLFIKQGIDSALVDMPAETMKEIIQQAKKISSAELVFYIESLLESQIKMTRSFIAHLPLEIAVVKICSKSFDSESVSRNAHDLPSVPPEVLRTAKNTKNESIKTATRGNRKEAPGVSSSLVERSGAVSVLAAQPDVPESVIPEIEALINEEDCVIALEEIQQTWNELLKNISTINSSISALLKNARPTKVVGAKVVIQVAFSFHKERLEAQKNRQIVERALLSLMNRPLTYECHVGGERPVRKNKGETGDLTDKNISAPIFSGTSEELKNNILEVFDGGLPL</sequence>
<dbReference type="Gene3D" id="1.10.8.60">
    <property type="match status" value="1"/>
</dbReference>
<dbReference type="AlphaFoldDB" id="A0A955IVS8"/>
<dbReference type="Gene3D" id="3.40.50.300">
    <property type="entry name" value="P-loop containing nucleotide triphosphate hydrolases"/>
    <property type="match status" value="1"/>
</dbReference>
<evidence type="ECO:0000256" key="7">
    <source>
        <dbReference type="ARBA" id="ARBA00022833"/>
    </source>
</evidence>
<proteinExistence type="inferred from homology"/>
<comment type="similarity">
    <text evidence="1 11">Belongs to the DnaX/STICHEL family.</text>
</comment>
<dbReference type="GO" id="GO:0003887">
    <property type="term" value="F:DNA-directed DNA polymerase activity"/>
    <property type="evidence" value="ECO:0007669"/>
    <property type="project" value="UniProtKB-KW"/>
</dbReference>
<keyword evidence="5" id="KW-0479">Metal-binding</keyword>
<dbReference type="SUPFAM" id="SSF48019">
    <property type="entry name" value="post-AAA+ oligomerization domain-like"/>
    <property type="match status" value="1"/>
</dbReference>
<dbReference type="Proteomes" id="UP000714817">
    <property type="component" value="Unassembled WGS sequence"/>
</dbReference>
<dbReference type="FunFam" id="3.40.50.300:FF:000014">
    <property type="entry name" value="DNA polymerase III subunit gamma/tau"/>
    <property type="match status" value="1"/>
</dbReference>
<accession>A0A955IVS8</accession>
<feature type="region of interest" description="Disordered" evidence="12">
    <location>
        <begin position="379"/>
        <end position="400"/>
    </location>
</feature>
<dbReference type="Gene3D" id="1.20.272.10">
    <property type="match status" value="1"/>
</dbReference>
<evidence type="ECO:0000256" key="11">
    <source>
        <dbReference type="RuleBase" id="RU364063"/>
    </source>
</evidence>
<protein>
    <recommendedName>
        <fullName evidence="11">DNA polymerase III subunit gamma/tau</fullName>
        <ecNumber evidence="11">2.7.7.7</ecNumber>
    </recommendedName>
</protein>
<dbReference type="InterPro" id="IPR001270">
    <property type="entry name" value="ClpA/B"/>
</dbReference>
<dbReference type="Pfam" id="PF20964">
    <property type="entry name" value="DnaX_C"/>
    <property type="match status" value="1"/>
</dbReference>
<gene>
    <name evidence="11 14" type="primary">dnaX</name>
    <name evidence="14" type="ORF">KDA10_01190</name>
</gene>
<keyword evidence="2 11" id="KW-0808">Transferase</keyword>
<feature type="domain" description="AAA+ ATPase" evidence="13">
    <location>
        <begin position="33"/>
        <end position="176"/>
    </location>
</feature>
<dbReference type="InterPro" id="IPR048448">
    <property type="entry name" value="DnaX-like_C"/>
</dbReference>
<dbReference type="SMART" id="SM00382">
    <property type="entry name" value="AAA"/>
    <property type="match status" value="1"/>
</dbReference>
<dbReference type="PANTHER" id="PTHR11669">
    <property type="entry name" value="REPLICATION FACTOR C / DNA POLYMERASE III GAMMA-TAU SUBUNIT"/>
    <property type="match status" value="1"/>
</dbReference>
<keyword evidence="7" id="KW-0862">Zinc</keyword>
<evidence type="ECO:0000313" key="15">
    <source>
        <dbReference type="Proteomes" id="UP000714817"/>
    </source>
</evidence>
<comment type="caution">
    <text evidence="14">The sequence shown here is derived from an EMBL/GenBank/DDBJ whole genome shotgun (WGS) entry which is preliminary data.</text>
</comment>
<keyword evidence="6 11" id="KW-0547">Nucleotide-binding</keyword>
<dbReference type="GO" id="GO:0009360">
    <property type="term" value="C:DNA polymerase III complex"/>
    <property type="evidence" value="ECO:0007669"/>
    <property type="project" value="InterPro"/>
</dbReference>
<evidence type="ECO:0000256" key="6">
    <source>
        <dbReference type="ARBA" id="ARBA00022741"/>
    </source>
</evidence>
<organism evidence="14 15">
    <name type="scientific">candidate division WWE3 bacterium</name>
    <dbReference type="NCBI Taxonomy" id="2053526"/>
    <lineage>
        <taxon>Bacteria</taxon>
        <taxon>Katanobacteria</taxon>
    </lineage>
</organism>
<evidence type="ECO:0000256" key="8">
    <source>
        <dbReference type="ARBA" id="ARBA00022840"/>
    </source>
</evidence>
<dbReference type="GO" id="GO:0003677">
    <property type="term" value="F:DNA binding"/>
    <property type="evidence" value="ECO:0007669"/>
    <property type="project" value="InterPro"/>
</dbReference>
<keyword evidence="8 11" id="KW-0067">ATP-binding</keyword>
<dbReference type="InterPro" id="IPR027417">
    <property type="entry name" value="P-loop_NTPase"/>
</dbReference>
<evidence type="ECO:0000259" key="13">
    <source>
        <dbReference type="SMART" id="SM00382"/>
    </source>
</evidence>
<dbReference type="InterPro" id="IPR022754">
    <property type="entry name" value="DNA_pol_III_gamma-3"/>
</dbReference>
<dbReference type="GO" id="GO:0046872">
    <property type="term" value="F:metal ion binding"/>
    <property type="evidence" value="ECO:0007669"/>
    <property type="project" value="UniProtKB-KW"/>
</dbReference>